<dbReference type="PANTHER" id="PTHR32432:SF4">
    <property type="entry name" value="CELL DIVISION PROTEIN FTSA"/>
    <property type="match status" value="1"/>
</dbReference>
<dbReference type="SUPFAM" id="SSF53067">
    <property type="entry name" value="Actin-like ATPase domain"/>
    <property type="match status" value="2"/>
</dbReference>
<sequence length="441" mass="46920">MSFFFRKTSDVPRMKPLSPRRGQIVSVLDIGSEKMSCMIGKLRPRPEGEILPGRSHTIEVLGVGHQRSRGVKSGNVIDIEAAARAIRATIDAAEAAAGLSVGSLIVSLTAGRLKSYRGSALLNPLAAITQADVDFVEAQAARIQFEPSRLALHSVPFDLSIDGEGGVENPIGMTARTLGADMHVLTAEEAPLRNLEAALNEAHIEVEAFVATPYASALATLVEDEAAMGSAAIDMGSGTTTIAIFQNGRFVYADQVAIGGHHITMDLARGLSIHPADAERLKVVNASTLPHLATDDEMITIPSLGEAGNDESVTVSRATICKIVRPRVEEILELVRDRLNESNLGHVIGKRVVLTGGASQLSGLPDTARAILQRNVRLGRPVGVAGLTTAHKSPAFSAAVGLLIYPQVVHRETVTTTSITARMFDQSTRTGRFGTWLKRSI</sequence>
<dbReference type="GO" id="GO:0051301">
    <property type="term" value="P:cell division"/>
    <property type="evidence" value="ECO:0007669"/>
    <property type="project" value="UniProtKB-KW"/>
</dbReference>
<evidence type="ECO:0000256" key="2">
    <source>
        <dbReference type="ARBA" id="ARBA00022618"/>
    </source>
</evidence>
<comment type="subunit">
    <text evidence="5">Self-interacts. Interacts with FtsZ.</text>
</comment>
<evidence type="ECO:0000256" key="4">
    <source>
        <dbReference type="ARBA" id="ARBA00023306"/>
    </source>
</evidence>
<keyword evidence="2 5" id="KW-0132">Cell division</keyword>
<dbReference type="InterPro" id="IPR020823">
    <property type="entry name" value="Cell_div_FtsA"/>
</dbReference>
<keyword evidence="4 5" id="KW-0131">Cell cycle</keyword>
<dbReference type="PANTHER" id="PTHR32432">
    <property type="entry name" value="CELL DIVISION PROTEIN FTSA-RELATED"/>
    <property type="match status" value="1"/>
</dbReference>
<proteinExistence type="inferred from homology"/>
<keyword evidence="1 5" id="KW-1003">Cell membrane</keyword>
<dbReference type="Gene3D" id="3.30.420.40">
    <property type="match status" value="1"/>
</dbReference>
<dbReference type="InterPro" id="IPR043129">
    <property type="entry name" value="ATPase_NBD"/>
</dbReference>
<dbReference type="RefSeq" id="WP_322185339.1">
    <property type="nucleotide sequence ID" value="NZ_JAXLPB010000001.1"/>
</dbReference>
<comment type="caution">
    <text evidence="8">The sequence shown here is derived from an EMBL/GenBank/DDBJ whole genome shotgun (WGS) entry which is preliminary data.</text>
</comment>
<protein>
    <recommendedName>
        <fullName evidence="5 6">Cell division protein FtsA</fullName>
    </recommendedName>
</protein>
<dbReference type="EMBL" id="JAXLPB010000001">
    <property type="protein sequence ID" value="MDY8107901.1"/>
    <property type="molecule type" value="Genomic_DNA"/>
</dbReference>
<keyword evidence="3 5" id="KW-0472">Membrane</keyword>
<reference evidence="8 9" key="1">
    <citation type="submission" date="2023-12" db="EMBL/GenBank/DDBJ databases">
        <title>Description of Novel Strain Fulvimarina sp. 2208YS6-2-32 isolated from Uroteuthis (Photololigo) edulis.</title>
        <authorList>
            <person name="Park J.-S."/>
        </authorList>
    </citation>
    <scope>NUCLEOTIDE SEQUENCE [LARGE SCALE GENOMIC DNA]</scope>
    <source>
        <strain evidence="8 9">2208YS6-2-32</strain>
    </source>
</reference>
<feature type="domain" description="SHS2" evidence="7">
    <location>
        <begin position="25"/>
        <end position="220"/>
    </location>
</feature>
<dbReference type="NCBIfam" id="TIGR01174">
    <property type="entry name" value="ftsA"/>
    <property type="match status" value="1"/>
</dbReference>
<evidence type="ECO:0000256" key="5">
    <source>
        <dbReference type="HAMAP-Rule" id="MF_02033"/>
    </source>
</evidence>
<dbReference type="Pfam" id="PF02491">
    <property type="entry name" value="SHS2_FTSA"/>
    <property type="match status" value="1"/>
</dbReference>
<dbReference type="CDD" id="cd24048">
    <property type="entry name" value="ASKHA_NBD_FtsA"/>
    <property type="match status" value="1"/>
</dbReference>
<evidence type="ECO:0000256" key="1">
    <source>
        <dbReference type="ARBA" id="ARBA00022475"/>
    </source>
</evidence>
<dbReference type="InterPro" id="IPR050696">
    <property type="entry name" value="FtsA/MreB"/>
</dbReference>
<dbReference type="HAMAP" id="MF_02033">
    <property type="entry name" value="FtsA"/>
    <property type="match status" value="1"/>
</dbReference>
<dbReference type="SMART" id="SM00842">
    <property type="entry name" value="FtsA"/>
    <property type="match status" value="1"/>
</dbReference>
<dbReference type="Proteomes" id="UP001294412">
    <property type="component" value="Unassembled WGS sequence"/>
</dbReference>
<evidence type="ECO:0000256" key="3">
    <source>
        <dbReference type="ARBA" id="ARBA00023136"/>
    </source>
</evidence>
<gene>
    <name evidence="5 8" type="primary">ftsA</name>
    <name evidence="8" type="ORF">U0C82_01895</name>
</gene>
<evidence type="ECO:0000256" key="6">
    <source>
        <dbReference type="PIRNR" id="PIRNR003101"/>
    </source>
</evidence>
<evidence type="ECO:0000313" key="9">
    <source>
        <dbReference type="Proteomes" id="UP001294412"/>
    </source>
</evidence>
<organism evidence="8 9">
    <name type="scientific">Fulvimarina uroteuthidis</name>
    <dbReference type="NCBI Taxonomy" id="3098149"/>
    <lineage>
        <taxon>Bacteria</taxon>
        <taxon>Pseudomonadati</taxon>
        <taxon>Pseudomonadota</taxon>
        <taxon>Alphaproteobacteria</taxon>
        <taxon>Hyphomicrobiales</taxon>
        <taxon>Aurantimonadaceae</taxon>
        <taxon>Fulvimarina</taxon>
    </lineage>
</organism>
<accession>A0ABU5I154</accession>
<keyword evidence="9" id="KW-1185">Reference proteome</keyword>
<evidence type="ECO:0000259" key="7">
    <source>
        <dbReference type="SMART" id="SM00842"/>
    </source>
</evidence>
<comment type="function">
    <text evidence="5 6">Cell division protein that is involved in the assembly of the Z ring. May serve as a membrane anchor for the Z ring.</text>
</comment>
<comment type="similarity">
    <text evidence="5 6">Belongs to the FtsA/MreB family.</text>
</comment>
<dbReference type="Pfam" id="PF14450">
    <property type="entry name" value="FtsA"/>
    <property type="match status" value="1"/>
</dbReference>
<comment type="subcellular location">
    <subcellularLocation>
        <location evidence="5">Cell membrane</location>
        <topology evidence="5">Peripheral membrane protein</topology>
        <orientation evidence="5">Cytoplasmic side</orientation>
    </subcellularLocation>
    <text evidence="5">Localizes to the Z ring in an FtsZ-dependent manner. Targeted to the membrane through a conserved C-terminal amphipathic helix.</text>
</comment>
<dbReference type="PIRSF" id="PIRSF003101">
    <property type="entry name" value="FtsA"/>
    <property type="match status" value="1"/>
</dbReference>
<evidence type="ECO:0000313" key="8">
    <source>
        <dbReference type="EMBL" id="MDY8107901.1"/>
    </source>
</evidence>
<dbReference type="InterPro" id="IPR003494">
    <property type="entry name" value="SHS2_FtsA"/>
</dbReference>
<name>A0ABU5I154_9HYPH</name>